<evidence type="ECO:0000256" key="2">
    <source>
        <dbReference type="SAM" id="Phobius"/>
    </source>
</evidence>
<comment type="caution">
    <text evidence="4">The sequence shown here is derived from an EMBL/GenBank/DDBJ whole genome shotgun (WGS) entry which is preliminary data.</text>
</comment>
<accession>A0ABD3IU72</accession>
<dbReference type="Gene3D" id="3.30.40.10">
    <property type="entry name" value="Zinc/RING finger domain, C3HC4 (zinc finger)"/>
    <property type="match status" value="1"/>
</dbReference>
<protein>
    <recommendedName>
        <fullName evidence="3">RING-type domain-containing protein</fullName>
    </recommendedName>
</protein>
<keyword evidence="1" id="KW-0862">Zinc</keyword>
<evidence type="ECO:0000313" key="4">
    <source>
        <dbReference type="EMBL" id="KAL3718111.1"/>
    </source>
</evidence>
<feature type="transmembrane region" description="Helical" evidence="2">
    <location>
        <begin position="18"/>
        <end position="38"/>
    </location>
</feature>
<organism evidence="4 5">
    <name type="scientific">Eucalyptus globulus</name>
    <name type="common">Tasmanian blue gum</name>
    <dbReference type="NCBI Taxonomy" id="34317"/>
    <lineage>
        <taxon>Eukaryota</taxon>
        <taxon>Viridiplantae</taxon>
        <taxon>Streptophyta</taxon>
        <taxon>Embryophyta</taxon>
        <taxon>Tracheophyta</taxon>
        <taxon>Spermatophyta</taxon>
        <taxon>Magnoliopsida</taxon>
        <taxon>eudicotyledons</taxon>
        <taxon>Gunneridae</taxon>
        <taxon>Pentapetalae</taxon>
        <taxon>rosids</taxon>
        <taxon>malvids</taxon>
        <taxon>Myrtales</taxon>
        <taxon>Myrtaceae</taxon>
        <taxon>Myrtoideae</taxon>
        <taxon>Eucalypteae</taxon>
        <taxon>Eucalyptus</taxon>
    </lineage>
</organism>
<evidence type="ECO:0000259" key="3">
    <source>
        <dbReference type="PROSITE" id="PS50089"/>
    </source>
</evidence>
<evidence type="ECO:0000256" key="1">
    <source>
        <dbReference type="PROSITE-ProRule" id="PRU00175"/>
    </source>
</evidence>
<dbReference type="SMART" id="SM00184">
    <property type="entry name" value="RING"/>
    <property type="match status" value="1"/>
</dbReference>
<dbReference type="AlphaFoldDB" id="A0ABD3IU72"/>
<dbReference type="SUPFAM" id="SSF57850">
    <property type="entry name" value="RING/U-box"/>
    <property type="match status" value="1"/>
</dbReference>
<keyword evidence="5" id="KW-1185">Reference proteome</keyword>
<keyword evidence="2" id="KW-0812">Transmembrane</keyword>
<dbReference type="Pfam" id="PF13639">
    <property type="entry name" value="zf-RING_2"/>
    <property type="match status" value="1"/>
</dbReference>
<dbReference type="EMBL" id="JBJKBG010000010">
    <property type="protein sequence ID" value="KAL3718111.1"/>
    <property type="molecule type" value="Genomic_DNA"/>
</dbReference>
<name>A0ABD3IU72_EUCGL</name>
<gene>
    <name evidence="4" type="ORF">ACJRO7_003272</name>
</gene>
<dbReference type="InterPro" id="IPR013083">
    <property type="entry name" value="Znf_RING/FYVE/PHD"/>
</dbReference>
<reference evidence="4 5" key="1">
    <citation type="submission" date="2024-11" db="EMBL/GenBank/DDBJ databases">
        <title>Chromosome-level genome assembly of Eucalyptus globulus Labill. provides insights into its genome evolution.</title>
        <authorList>
            <person name="Li X."/>
        </authorList>
    </citation>
    <scope>NUCLEOTIDE SEQUENCE [LARGE SCALE GENOMIC DNA]</scope>
    <source>
        <strain evidence="4">CL2024</strain>
        <tissue evidence="4">Fresh tender leaves</tissue>
    </source>
</reference>
<dbReference type="PANTHER" id="PTHR46719">
    <property type="entry name" value="TRANSCRIPTION FACTOR C2H2 FAMILY-RELATED"/>
    <property type="match status" value="1"/>
</dbReference>
<dbReference type="Proteomes" id="UP001634007">
    <property type="component" value="Unassembled WGS sequence"/>
</dbReference>
<dbReference type="PROSITE" id="PS50089">
    <property type="entry name" value="ZF_RING_2"/>
    <property type="match status" value="1"/>
</dbReference>
<feature type="domain" description="RING-type" evidence="3">
    <location>
        <begin position="108"/>
        <end position="150"/>
    </location>
</feature>
<keyword evidence="2" id="KW-1133">Transmembrane helix</keyword>
<sequence>MSSTFVFPGPVLDTEGSAYLIVISFALIVLFTLALYLCTRFCIPPPRTPVTGADHLPGPGPVHGSRPLTSAVDGGYLIAIMLGLNEATLGSFPKLLYSQVKGAGSSCCSICLLEYKERDVLRLLPDCGHYFHSKCVDPWLRTNPSCPNCRTLPVLTPVATPLAEVPMLMAPRR</sequence>
<keyword evidence="1" id="KW-0479">Metal-binding</keyword>
<evidence type="ECO:0000313" key="5">
    <source>
        <dbReference type="Proteomes" id="UP001634007"/>
    </source>
</evidence>
<dbReference type="InterPro" id="IPR045899">
    <property type="entry name" value="ATL71-like"/>
</dbReference>
<dbReference type="GO" id="GO:0008270">
    <property type="term" value="F:zinc ion binding"/>
    <property type="evidence" value="ECO:0007669"/>
    <property type="project" value="UniProtKB-KW"/>
</dbReference>
<dbReference type="InterPro" id="IPR001841">
    <property type="entry name" value="Znf_RING"/>
</dbReference>
<dbReference type="PANTHER" id="PTHR46719:SF20">
    <property type="entry name" value="RING-H2 FINGER PROTEIN ATL70-LIKE"/>
    <property type="match status" value="1"/>
</dbReference>
<dbReference type="CDD" id="cd16454">
    <property type="entry name" value="RING-H2_PA-TM-RING"/>
    <property type="match status" value="1"/>
</dbReference>
<keyword evidence="1" id="KW-0863">Zinc-finger</keyword>
<keyword evidence="2" id="KW-0472">Membrane</keyword>
<proteinExistence type="predicted"/>